<dbReference type="SMART" id="SM00257">
    <property type="entry name" value="LysM"/>
    <property type="match status" value="1"/>
</dbReference>
<protein>
    <submittedName>
        <fullName evidence="2">Peptidoglycan-binding LysM</fullName>
    </submittedName>
</protein>
<dbReference type="EMBL" id="KJ801817">
    <property type="protein sequence ID" value="AII28464.1"/>
    <property type="molecule type" value="Genomic_DNA"/>
</dbReference>
<dbReference type="Gene3D" id="3.10.350.10">
    <property type="entry name" value="LysM domain"/>
    <property type="match status" value="1"/>
</dbReference>
<dbReference type="Pfam" id="PF01476">
    <property type="entry name" value="LysM"/>
    <property type="match status" value="1"/>
</dbReference>
<reference evidence="2" key="1">
    <citation type="submission" date="2014-05" db="EMBL/GenBank/DDBJ databases">
        <title>Complete genome sequence of Enterococcus faecalis bacteriophage ECP3.</title>
        <authorList>
            <person name="Kang H.-Y."/>
            <person name="Kim S."/>
            <person name="Kim J."/>
        </authorList>
    </citation>
    <scope>NUCLEOTIDE SEQUENCE [LARGE SCALE GENOMIC DNA]</scope>
    <source>
        <strain evidence="2">ECP3</strain>
    </source>
</reference>
<dbReference type="RefSeq" id="YP_009147105.1">
    <property type="nucleotide sequence ID" value="NC_027335.2"/>
</dbReference>
<evidence type="ECO:0000259" key="1">
    <source>
        <dbReference type="PROSITE" id="PS51782"/>
    </source>
</evidence>
<dbReference type="Proteomes" id="UP000030157">
    <property type="component" value="Segment"/>
</dbReference>
<dbReference type="InterPro" id="IPR018392">
    <property type="entry name" value="LysM"/>
</dbReference>
<keyword evidence="3" id="KW-1185">Reference proteome</keyword>
<dbReference type="GeneID" id="24628153"/>
<dbReference type="CDD" id="cd00118">
    <property type="entry name" value="LysM"/>
    <property type="match status" value="1"/>
</dbReference>
<name>A0A096XT26_9CAUD</name>
<dbReference type="InterPro" id="IPR036779">
    <property type="entry name" value="LysM_dom_sf"/>
</dbReference>
<feature type="domain" description="LysM" evidence="1">
    <location>
        <begin position="35"/>
        <end position="81"/>
    </location>
</feature>
<organism evidence="2 3">
    <name type="scientific">Enterococcus phage ECP3</name>
    <dbReference type="NCBI Taxonomy" id="1498168"/>
    <lineage>
        <taxon>Viruses</taxon>
        <taxon>Duplodnaviria</taxon>
        <taxon>Heunggongvirae</taxon>
        <taxon>Uroviricota</taxon>
        <taxon>Caudoviricetes</taxon>
        <taxon>Herelleviridae</taxon>
        <taxon>Brockvirinae</taxon>
        <taxon>Kochikohdavirus</taxon>
        <taxon>Kochikohdavirus ECP3</taxon>
    </lineage>
</organism>
<evidence type="ECO:0000313" key="3">
    <source>
        <dbReference type="Proteomes" id="UP000030157"/>
    </source>
</evidence>
<evidence type="ECO:0000313" key="2">
    <source>
        <dbReference type="EMBL" id="AII28464.1"/>
    </source>
</evidence>
<dbReference type="SUPFAM" id="SSF54106">
    <property type="entry name" value="LysM domain"/>
    <property type="match status" value="1"/>
</dbReference>
<sequence length="212" mass="23071">MKKTSILGLSLLSLGLVVGLGTEAKAEEVTENGKTYWKVESGDTLSEIGAKYNLDFTNIHKVNKGVVADPNVIFVGDKLLLPLDENGKLVEQVNATEPDIEVQYNAPVAPEQPVVVEQEVVEQPVVVAEAPAPVVEVPADSSSAKEWIAQRESSGSYDATNGQYIGRYQLSASYLNGDYSPANQERVADEYVAGRYGSWENAKSFWLANGWY</sequence>
<accession>A0A096XT26</accession>
<dbReference type="PROSITE" id="PS51782">
    <property type="entry name" value="LYSM"/>
    <property type="match status" value="1"/>
</dbReference>
<proteinExistence type="predicted"/>